<protein>
    <submittedName>
        <fullName evidence="2">Uncharacterized protein</fullName>
    </submittedName>
</protein>
<accession>A0A7I9VGW7</accession>
<evidence type="ECO:0000313" key="3">
    <source>
        <dbReference type="Proteomes" id="UP000503640"/>
    </source>
</evidence>
<feature type="chain" id="PRO_5029853774" evidence="1">
    <location>
        <begin position="21"/>
        <end position="183"/>
    </location>
</feature>
<comment type="caution">
    <text evidence="2">The sequence shown here is derived from an EMBL/GenBank/DDBJ whole genome shotgun (WGS) entry which is preliminary data.</text>
</comment>
<dbReference type="Proteomes" id="UP000503640">
    <property type="component" value="Unassembled WGS sequence"/>
</dbReference>
<proteinExistence type="predicted"/>
<feature type="signal peptide" evidence="1">
    <location>
        <begin position="1"/>
        <end position="20"/>
    </location>
</feature>
<dbReference type="EMBL" id="BJTG01000001">
    <property type="protein sequence ID" value="GEJ55277.1"/>
    <property type="molecule type" value="Genomic_DNA"/>
</dbReference>
<evidence type="ECO:0000313" key="2">
    <source>
        <dbReference type="EMBL" id="GEJ55277.1"/>
    </source>
</evidence>
<gene>
    <name evidence="2" type="ORF">AMYX_00180</name>
</gene>
<dbReference type="AlphaFoldDB" id="A0A7I9VGW7"/>
<keyword evidence="3" id="KW-1185">Reference proteome</keyword>
<organism evidence="2 3">
    <name type="scientific">Anaeromyxobacter diazotrophicus</name>
    <dbReference type="NCBI Taxonomy" id="2590199"/>
    <lineage>
        <taxon>Bacteria</taxon>
        <taxon>Pseudomonadati</taxon>
        <taxon>Myxococcota</taxon>
        <taxon>Myxococcia</taxon>
        <taxon>Myxococcales</taxon>
        <taxon>Cystobacterineae</taxon>
        <taxon>Anaeromyxobacteraceae</taxon>
        <taxon>Anaeromyxobacter</taxon>
    </lineage>
</organism>
<evidence type="ECO:0000256" key="1">
    <source>
        <dbReference type="SAM" id="SignalP"/>
    </source>
</evidence>
<keyword evidence="1" id="KW-0732">Signal</keyword>
<name>A0A7I9VGW7_9BACT</name>
<sequence length="183" mass="18937">MRPLALILLAALPAAAQQQAVPGSVRADRAAVEVLPPKPGATELRTPEGFLRLEGGPPLAGTGTFGVYPAGSRMPPPPALVAGAARAQASDAAVAAPPAKPGEPCRPERARYLRRLLYMSGIDLADPVGFLDGLAGREGAAGSFLFTAYGLLPGVDPIRPLAWDFELQSLARELAACQRARAP</sequence>
<reference evidence="3" key="1">
    <citation type="journal article" date="2020" name="Appl. Environ. Microbiol.">
        <title>Diazotrophic Anaeromyxobacter Isolates from Soils.</title>
        <authorList>
            <person name="Masuda Y."/>
            <person name="Yamanaka H."/>
            <person name="Xu Z.X."/>
            <person name="Shiratori Y."/>
            <person name="Aono T."/>
            <person name="Amachi S."/>
            <person name="Senoo K."/>
            <person name="Itoh H."/>
        </authorList>
    </citation>
    <scope>NUCLEOTIDE SEQUENCE [LARGE SCALE GENOMIC DNA]</scope>
    <source>
        <strain evidence="3">R267</strain>
    </source>
</reference>
<dbReference type="RefSeq" id="WP_176062090.1">
    <property type="nucleotide sequence ID" value="NZ_BJTG01000001.1"/>
</dbReference>